<reference evidence="2" key="1">
    <citation type="submission" date="2015-03" db="EMBL/GenBank/DDBJ databases">
        <title>A transcriptome of Araucaria cunninghamii, an australian fine timber species.</title>
        <authorList>
            <person name="Jing Yi C.J.Y."/>
            <person name="Yin San L.Y.S."/>
            <person name="Abdul Karim S.S."/>
            <person name="Wan Azmi N.N."/>
            <person name="Hercus R.R."/>
            <person name="Croft L.L."/>
        </authorList>
    </citation>
    <scope>NUCLEOTIDE SEQUENCE</scope>
    <source>
        <strain evidence="2">MI0301</strain>
        <tissue evidence="2">Leaf</tissue>
    </source>
</reference>
<dbReference type="Gene3D" id="2.30.30.140">
    <property type="match status" value="1"/>
</dbReference>
<feature type="compositionally biased region" description="Gly residues" evidence="1">
    <location>
        <begin position="120"/>
        <end position="129"/>
    </location>
</feature>
<dbReference type="Pfam" id="PF11623">
    <property type="entry name" value="NdhS"/>
    <property type="match status" value="1"/>
</dbReference>
<accession>A0A0D6QYV7</accession>
<evidence type="ECO:0000256" key="1">
    <source>
        <dbReference type="SAM" id="MobiDB-lite"/>
    </source>
</evidence>
<proteinExistence type="predicted"/>
<sequence>MAASPLFFRVPVVASYTPTSIVDGQHSFAGQSKDFITWVPRINRPKHSRRKVVRARKFNLWELLGGRGLAGGEEGVREELNKQIPSPTSSVQEQNGPTTGMTSAVTSVDDEAFEKELQGLTGGFPGGEKGLQRFLKNNPPPPKEGLFGGGPSELGKSLSKPKAPLLPLLMPGMIVIVNNPKNPYHMFCGTVQRVTDGKVGVLFEGGNWDKLVTFSLQDLERRSKGPPMSHPKSAILEDMNIP</sequence>
<protein>
    <recommendedName>
        <fullName evidence="3">NAD(P)H-quinone oxidoreductase subunit S, chloroplastic</fullName>
    </recommendedName>
</protein>
<feature type="region of interest" description="Disordered" evidence="1">
    <location>
        <begin position="118"/>
        <end position="158"/>
    </location>
</feature>
<evidence type="ECO:0000313" key="2">
    <source>
        <dbReference type="EMBL" id="JAG95198.1"/>
    </source>
</evidence>
<dbReference type="AlphaFoldDB" id="A0A0D6QYV7"/>
<dbReference type="EMBL" id="GCKF01041263">
    <property type="protein sequence ID" value="JAG95198.1"/>
    <property type="molecule type" value="Transcribed_RNA"/>
</dbReference>
<organism evidence="2">
    <name type="scientific">Araucaria cunninghamii</name>
    <name type="common">Hoop pine</name>
    <name type="synonym">Moreton Bay pine</name>
    <dbReference type="NCBI Taxonomy" id="56994"/>
    <lineage>
        <taxon>Eukaryota</taxon>
        <taxon>Viridiplantae</taxon>
        <taxon>Streptophyta</taxon>
        <taxon>Embryophyta</taxon>
        <taxon>Tracheophyta</taxon>
        <taxon>Spermatophyta</taxon>
        <taxon>Pinopsida</taxon>
        <taxon>Pinidae</taxon>
        <taxon>Conifers II</taxon>
        <taxon>Araucariales</taxon>
        <taxon>Araucariaceae</taxon>
        <taxon>Araucaria</taxon>
    </lineage>
</organism>
<feature type="compositionally biased region" description="Polar residues" evidence="1">
    <location>
        <begin position="83"/>
        <end position="103"/>
    </location>
</feature>
<evidence type="ECO:0008006" key="3">
    <source>
        <dbReference type="Google" id="ProtNLM"/>
    </source>
</evidence>
<dbReference type="PANTHER" id="PTHR35494">
    <property type="entry name" value="NAD(P)H-QUINONE OXIDOREDUCTASE SUBUNIT S, CHLOROPLASTIC"/>
    <property type="match status" value="1"/>
</dbReference>
<name>A0A0D6QYV7_ARACU</name>
<feature type="region of interest" description="Disordered" evidence="1">
    <location>
        <begin position="82"/>
        <end position="103"/>
    </location>
</feature>
<dbReference type="GO" id="GO:0009767">
    <property type="term" value="P:photosynthetic electron transport chain"/>
    <property type="evidence" value="ECO:0007669"/>
    <property type="project" value="InterPro"/>
</dbReference>
<dbReference type="InterPro" id="IPR021659">
    <property type="entry name" value="NdhS"/>
</dbReference>
<dbReference type="PANTHER" id="PTHR35494:SF1">
    <property type="entry name" value="NAD(P)H-QUINONE OXIDOREDUCTASE SUBUNIT S, CHLOROPLASTIC"/>
    <property type="match status" value="1"/>
</dbReference>